<dbReference type="PANTHER" id="PTHR30405:SF26">
    <property type="entry name" value="TRANSPOSASE, PROBABLY IS605-TNPB FAMILY"/>
    <property type="match status" value="1"/>
</dbReference>
<keyword evidence="1" id="KW-0238">DNA-binding</keyword>
<evidence type="ECO:0000313" key="4">
    <source>
        <dbReference type="EMBL" id="GGN25038.1"/>
    </source>
</evidence>
<comment type="caution">
    <text evidence="4">The sequence shown here is derived from an EMBL/GenBank/DDBJ whole genome shotgun (WGS) entry which is preliminary data.</text>
</comment>
<dbReference type="Proteomes" id="UP000608850">
    <property type="component" value="Unassembled WGS sequence"/>
</dbReference>
<evidence type="ECO:0000259" key="3">
    <source>
        <dbReference type="Pfam" id="PF07282"/>
    </source>
</evidence>
<proteinExistence type="predicted"/>
<dbReference type="OrthoDB" id="210698at2157"/>
<gene>
    <name evidence="4" type="ORF">GCM10009021_28630</name>
</gene>
<dbReference type="GO" id="GO:0003677">
    <property type="term" value="F:DNA binding"/>
    <property type="evidence" value="ECO:0007669"/>
    <property type="project" value="UniProtKB-KW"/>
</dbReference>
<sequence>MDVRRTAVVKLNLSDEQRDALHRTAEQYLYCANRTADYCWSDTAYTGCKTNKREVRDALYSELREETDLQTQLVQAAIRRAVEAVKSVVERWKKGQRVSCPTFSAETMDYDTRSATFYRNKASLATVEGRVEPSFVLPADGPTPYDQYVLSEDYEFRESTLRYDAATDKFYLNISTRRIDGVDETCVSSAHQNAKRSGDDDEVPADTGHPDQTVLGIDLGVNSLAVSSTGTFWQGDDYDHWCREFEKRRGELQQRGTQAAHNALLRLGKREDAWRKQYIHTVANELVTEALTHDCDVIVFEDLTDIRDRLPHATWHHVWAFRRLFEYVEYKAPERGVSVEQVEPNHTSQRCSRTDCGFTHEDNRHGEHFCCQKCGYEVNADYNGAKNIGLRYARKRTHRLRSSPTSGSGDAPVDVRVNGGTLNGESHRQIAGD</sequence>
<feature type="region of interest" description="Disordered" evidence="2">
    <location>
        <begin position="396"/>
        <end position="433"/>
    </location>
</feature>
<dbReference type="NCBIfam" id="TIGR01766">
    <property type="entry name" value="IS200/IS605 family accessory protein TnpB-like domain"/>
    <property type="match status" value="1"/>
</dbReference>
<dbReference type="AlphaFoldDB" id="A0A830GF63"/>
<feature type="domain" description="Cas12f1-like TNB" evidence="3">
    <location>
        <begin position="321"/>
        <end position="388"/>
    </location>
</feature>
<name>A0A830GF63_9EURY</name>
<reference evidence="4 5" key="1">
    <citation type="journal article" date="2019" name="Int. J. Syst. Evol. Microbiol.">
        <title>The Global Catalogue of Microorganisms (GCM) 10K type strain sequencing project: providing services to taxonomists for standard genome sequencing and annotation.</title>
        <authorList>
            <consortium name="The Broad Institute Genomics Platform"/>
            <consortium name="The Broad Institute Genome Sequencing Center for Infectious Disease"/>
            <person name="Wu L."/>
            <person name="Ma J."/>
        </authorList>
    </citation>
    <scope>NUCLEOTIDE SEQUENCE [LARGE SCALE GENOMIC DNA]</scope>
    <source>
        <strain evidence="4 5">JCM 16331</strain>
    </source>
</reference>
<organism evidence="4 5">
    <name type="scientific">Halarchaeum nitratireducens</name>
    <dbReference type="NCBI Taxonomy" id="489913"/>
    <lineage>
        <taxon>Archaea</taxon>
        <taxon>Methanobacteriati</taxon>
        <taxon>Methanobacteriota</taxon>
        <taxon>Stenosarchaea group</taxon>
        <taxon>Halobacteria</taxon>
        <taxon>Halobacteriales</taxon>
        <taxon>Halobacteriaceae</taxon>
    </lineage>
</organism>
<dbReference type="InterPro" id="IPR051399">
    <property type="entry name" value="RNA-guided_DNA_endo/Transpos"/>
</dbReference>
<evidence type="ECO:0000313" key="5">
    <source>
        <dbReference type="Proteomes" id="UP000608850"/>
    </source>
</evidence>
<protein>
    <submittedName>
        <fullName evidence="4">Transposase</fullName>
    </submittedName>
</protein>
<dbReference type="NCBIfam" id="NF040570">
    <property type="entry name" value="guided_TnpB"/>
    <property type="match status" value="1"/>
</dbReference>
<dbReference type="Pfam" id="PF07282">
    <property type="entry name" value="Cas12f1-like_TNB"/>
    <property type="match status" value="1"/>
</dbReference>
<feature type="region of interest" description="Disordered" evidence="2">
    <location>
        <begin position="190"/>
        <end position="209"/>
    </location>
</feature>
<dbReference type="EMBL" id="BMOQ01000008">
    <property type="protein sequence ID" value="GGN25038.1"/>
    <property type="molecule type" value="Genomic_DNA"/>
</dbReference>
<keyword evidence="5" id="KW-1185">Reference proteome</keyword>
<evidence type="ECO:0000256" key="1">
    <source>
        <dbReference type="ARBA" id="ARBA00023125"/>
    </source>
</evidence>
<dbReference type="RefSeq" id="WP_188879849.1">
    <property type="nucleotide sequence ID" value="NZ_BMOQ01000008.1"/>
</dbReference>
<dbReference type="PANTHER" id="PTHR30405">
    <property type="entry name" value="TRANSPOSASE"/>
    <property type="match status" value="1"/>
</dbReference>
<dbReference type="InterPro" id="IPR010095">
    <property type="entry name" value="Cas12f1-like_TNB"/>
</dbReference>
<evidence type="ECO:0000256" key="2">
    <source>
        <dbReference type="SAM" id="MobiDB-lite"/>
    </source>
</evidence>
<accession>A0A830GF63</accession>